<evidence type="ECO:0000313" key="2">
    <source>
        <dbReference type="Proteomes" id="UP000249008"/>
    </source>
</evidence>
<evidence type="ECO:0008006" key="3">
    <source>
        <dbReference type="Google" id="ProtNLM"/>
    </source>
</evidence>
<sequence length="1086" mass="120284">MLNNNASNTLFSSSNGLGYVDSENIIAAINSGENADKISEYLYHGNKEVFDKGLEMLTENTSLKNITEIENYNNTYNLCSTTYNLKNSTDSEAEIKEKLGVLGEEHLNSYGSFSESETTEIKTKINGYSNSINGQSLETTSKGTPIEEATLINKGTIEGTQSTTQVRGSDRAGQIVLAAWDKNIDQSKLINYGTIKTGSGYEGNFTGQNSGASNSELINYGIIELNVKSNSDTRERGGIGQKLGVRDPNGKYKAYNYGIIKISNRSGGIVTGQETGNVGDNENSQNELYNYGKMILHSYGELTGFKYDYGYSNRLVGQELIFENAAASIGKLYNYGEMELLDEPEKNSGQNVYRYNYGQYAGGLEDSTSVKHEVYNYGTIKIKSKIKGSKINESYSYGQYGYLSGTNSMSNIFNFGTLSVLADSDGVNSYGQFTRIEEWEGDEFYEVNVVIDKNEMYNYGDIEVTGTGESIGQFLKTWSAKEYFKSDMYNYGVIKSEGKGLTAGQFIRGYKGTASNYGQIRVKGTSSDTAGMRIAGGAKGFNYGIIEVDNKGLIPENMGTGMWADGKDSEAFNYGSIIVTGVTGKIENGIDTAYMRVTNGGKVYNYGWLELKDSFDTLTVGGGINSSTESGYKSAGDFDLKGEMQIMAEVGKGDKYFKENFITAGGNGKEGKISGLENLVSSGVYEISIIKRTGENSENIVDLVMNKTKNIEDLEKNRNIGRMVKELKIDSAVYGEDSEFVKNNKEFSTMISRKVSDGETLENLLGLEYANLNGQIVESGKVLLDNQEKVMNTDKTYLSSQFSKENSFDAVIINPQNEIKVGVFYLNSDKDLDVHVPGTYKYDLEGTTLILQNNKNYMIGMNYSKLDYKNRNSNLRKTSIFAGHNYIKPLNDGISEYRNYINGAFTFNAMDRNGKRDNFKSYNLNMKNEYARELDIKGLTYSEFTAGLKTTVFGHEKIKEHGADLTCERNIEIKEKVGISNEINLGVLMNKSYELGENKGKNNFGISTYLGYKKELMSIKDWRDEFSIGTGGYAKYDKPVKEYDAGIGLGVISARYESKDNLSGTLSFSADTLGETMTTFKIEYKF</sequence>
<dbReference type="EMBL" id="LS483487">
    <property type="protein sequence ID" value="SQJ08712.1"/>
    <property type="molecule type" value="Genomic_DNA"/>
</dbReference>
<dbReference type="KEGG" id="ful:C4N20_01825"/>
<dbReference type="RefSeq" id="WP_005981470.1">
    <property type="nucleotide sequence ID" value="NZ_CABKNW010000005.1"/>
</dbReference>
<proteinExistence type="predicted"/>
<gene>
    <name evidence="1" type="ORF">NCTC12112_02243</name>
</gene>
<dbReference type="AlphaFoldDB" id="A0AAX2JC81"/>
<evidence type="ECO:0000313" key="1">
    <source>
        <dbReference type="EMBL" id="SQJ08712.1"/>
    </source>
</evidence>
<dbReference type="Proteomes" id="UP000249008">
    <property type="component" value="Chromosome 1"/>
</dbReference>
<accession>A0AAX2JC81</accession>
<name>A0AAX2JC81_9FUSO</name>
<dbReference type="GeneID" id="78453528"/>
<organism evidence="1 2">
    <name type="scientific">Fusobacterium ulcerans</name>
    <dbReference type="NCBI Taxonomy" id="861"/>
    <lineage>
        <taxon>Bacteria</taxon>
        <taxon>Fusobacteriati</taxon>
        <taxon>Fusobacteriota</taxon>
        <taxon>Fusobacteriia</taxon>
        <taxon>Fusobacteriales</taxon>
        <taxon>Fusobacteriaceae</taxon>
        <taxon>Fusobacterium</taxon>
    </lineage>
</organism>
<reference evidence="1 2" key="1">
    <citation type="submission" date="2018-06" db="EMBL/GenBank/DDBJ databases">
        <authorList>
            <consortium name="Pathogen Informatics"/>
            <person name="Doyle S."/>
        </authorList>
    </citation>
    <scope>NUCLEOTIDE SEQUENCE [LARGE SCALE GENOMIC DNA]</scope>
    <source>
        <strain evidence="1 2">NCTC12112</strain>
    </source>
</reference>
<protein>
    <recommendedName>
        <fullName evidence="3">Autotransporter domain-containing protein</fullName>
    </recommendedName>
</protein>